<dbReference type="Proteomes" id="UP001153332">
    <property type="component" value="Unassembled WGS sequence"/>
</dbReference>
<gene>
    <name evidence="1" type="ORF">O1611_g6971</name>
</gene>
<name>A0ACC2JGU3_9PEZI</name>
<accession>A0ACC2JGU3</accession>
<comment type="caution">
    <text evidence="1">The sequence shown here is derived from an EMBL/GenBank/DDBJ whole genome shotgun (WGS) entry which is preliminary data.</text>
</comment>
<proteinExistence type="predicted"/>
<reference evidence="1" key="1">
    <citation type="submission" date="2022-12" db="EMBL/GenBank/DDBJ databases">
        <title>Genome Sequence of Lasiodiplodia mahajangana.</title>
        <authorList>
            <person name="Buettner E."/>
        </authorList>
    </citation>
    <scope>NUCLEOTIDE SEQUENCE</scope>
    <source>
        <strain evidence="1">VT137</strain>
    </source>
</reference>
<keyword evidence="2" id="KW-1185">Reference proteome</keyword>
<protein>
    <submittedName>
        <fullName evidence="1">Uncharacterized protein</fullName>
    </submittedName>
</protein>
<evidence type="ECO:0000313" key="1">
    <source>
        <dbReference type="EMBL" id="KAJ8126666.1"/>
    </source>
</evidence>
<sequence>MYVPRNSRSVFNLHSAGRTSDHALPTDRSNEAWQAGSLQSFSSTTSPESTNGAFWVCRRRIFWLNGRETNQRFFPRSSLISKISDLLQQGSTSSPKSGTCALCGVHGIGKTELAIAYANHNRAVYDTVFFLSASDADTLNRDYCLMAEELGLCSAEDAAQCPLGTQQKVITWLRRPKISLPGEAERLAKCLVILDNVDDMKNEIIKIAPTKIQGALLITSTLPQEILGEHFDIMGLQVPFLTSLEAISFLQLAIKRSSYDPEFDEDEKRSLEYLVHRLGGEENSPFVLAIVAGILSSSSRRKEDLEDFVQNYLSRGGLDRLFSKPVEGYLQHRYGHSSIASAWAVNKLSPDREQLLDAFSMLDRGSIPGYLFIHIPWSPGDQPKTSLVPSMGDWHQALTDLESASLIVRTENRGFRVHKIVKDCVLASMRQSPEKIEHALAASVAILKQAWPFALSTGVGQGHDHSRWTQCLLLYPHIVSVKETYALFEKHTFPGEILVDLAKLLSEAAWYRYQLGLSSSAFDIIDWVLRICQHTSIDTFRLKSDVLGTRTNLALDLGDPRRSYDYAAAWLELESDAYKETEVPTAEFAAANNSMGVALACCERFEEANKHLLYSKSLRESLPGFKAPQNFSPLLALGVTAWLQGKHQEAKRHLKTALRDREQEFGVDDKIGMRCGILYVALGNVYWSLQKLSKSEKYHRKALAQLQETGGDEHFNTAHARYKVACHELLSGRHQSQQYYAILGDLESASKVYSTNEGWTPHHARCLYQASLVHSKLGNVDDALEFGGKAEEELKKSPLFTGNLTSMPMSIELFDAVVPWWAK</sequence>
<organism evidence="1 2">
    <name type="scientific">Lasiodiplodia mahajangana</name>
    <dbReference type="NCBI Taxonomy" id="1108764"/>
    <lineage>
        <taxon>Eukaryota</taxon>
        <taxon>Fungi</taxon>
        <taxon>Dikarya</taxon>
        <taxon>Ascomycota</taxon>
        <taxon>Pezizomycotina</taxon>
        <taxon>Dothideomycetes</taxon>
        <taxon>Dothideomycetes incertae sedis</taxon>
        <taxon>Botryosphaeriales</taxon>
        <taxon>Botryosphaeriaceae</taxon>
        <taxon>Lasiodiplodia</taxon>
    </lineage>
</organism>
<dbReference type="EMBL" id="JAPUUL010001751">
    <property type="protein sequence ID" value="KAJ8126666.1"/>
    <property type="molecule type" value="Genomic_DNA"/>
</dbReference>
<evidence type="ECO:0000313" key="2">
    <source>
        <dbReference type="Proteomes" id="UP001153332"/>
    </source>
</evidence>